<feature type="region of interest" description="Disordered" evidence="4">
    <location>
        <begin position="1"/>
        <end position="23"/>
    </location>
</feature>
<dbReference type="GO" id="GO:0008146">
    <property type="term" value="F:sulfotransferase activity"/>
    <property type="evidence" value="ECO:0007669"/>
    <property type="project" value="InterPro"/>
</dbReference>
<feature type="compositionally biased region" description="Low complexity" evidence="4">
    <location>
        <begin position="1"/>
        <end position="18"/>
    </location>
</feature>
<evidence type="ECO:0000313" key="7">
    <source>
        <dbReference type="Proteomes" id="UP000796880"/>
    </source>
</evidence>
<dbReference type="Proteomes" id="UP000796880">
    <property type="component" value="Unassembled WGS sequence"/>
</dbReference>
<dbReference type="InterPro" id="IPR027417">
    <property type="entry name" value="P-loop_NTPase"/>
</dbReference>
<feature type="domain" description="Sulfotransferase" evidence="5">
    <location>
        <begin position="76"/>
        <end position="334"/>
    </location>
</feature>
<evidence type="ECO:0000256" key="3">
    <source>
        <dbReference type="RuleBase" id="RU361155"/>
    </source>
</evidence>
<organism evidence="6 7">
    <name type="scientific">Rhamnella rubrinervis</name>
    <dbReference type="NCBI Taxonomy" id="2594499"/>
    <lineage>
        <taxon>Eukaryota</taxon>
        <taxon>Viridiplantae</taxon>
        <taxon>Streptophyta</taxon>
        <taxon>Embryophyta</taxon>
        <taxon>Tracheophyta</taxon>
        <taxon>Spermatophyta</taxon>
        <taxon>Magnoliopsida</taxon>
        <taxon>eudicotyledons</taxon>
        <taxon>Gunneridae</taxon>
        <taxon>Pentapetalae</taxon>
        <taxon>rosids</taxon>
        <taxon>fabids</taxon>
        <taxon>Rosales</taxon>
        <taxon>Rhamnaceae</taxon>
        <taxon>rhamnoid group</taxon>
        <taxon>Rhamneae</taxon>
        <taxon>Rhamnella</taxon>
    </lineage>
</organism>
<evidence type="ECO:0000259" key="5">
    <source>
        <dbReference type="Pfam" id="PF00685"/>
    </source>
</evidence>
<keyword evidence="2 3" id="KW-0808">Transferase</keyword>
<sequence>MENMIKNSKIRSSSSSIITGDGHHQELQNKIEKLLTTLPREYIHGLPHFQYEGAWYPSMAVPGVISSQQLFQADESDIILATLPKSGTTWLKSLIFSIVNRNRYAPKDSPLLSIHPHDLVCNIELEHFRDGVPQHLEQLSRPRIFNTHVPYASLPSSIMASNCRIVCVCRNPMDNIVSYWHFVSSIYKSFFIQPNPIDELFDKYCQGVHYYGPFWDHNLGYWKASLEKPKNMLFMTYEDLKEDIHFQTKRLAAFLGFPFSKQEEDEGLIEEISRLCSLRNLKSLDINKRGLNKLNLPVSAYFRKGEVGDYANHLTPSMVQKLNKVVLQKFAGSGLVLKLKIQNNSATE</sequence>
<dbReference type="AlphaFoldDB" id="A0A8K0DS99"/>
<dbReference type="InterPro" id="IPR000863">
    <property type="entry name" value="Sulfotransferase_dom"/>
</dbReference>
<gene>
    <name evidence="6" type="ORF">FNV43_RR25346</name>
</gene>
<reference evidence="6" key="1">
    <citation type="submission" date="2020-03" db="EMBL/GenBank/DDBJ databases">
        <title>A high-quality chromosome-level genome assembly of a woody plant with both climbing and erect habits, Rhamnella rubrinervis.</title>
        <authorList>
            <person name="Lu Z."/>
            <person name="Yang Y."/>
            <person name="Zhu X."/>
            <person name="Sun Y."/>
        </authorList>
    </citation>
    <scope>NUCLEOTIDE SEQUENCE</scope>
    <source>
        <strain evidence="6">BYM</strain>
        <tissue evidence="6">Leaf</tissue>
    </source>
</reference>
<dbReference type="EC" id="2.8.2.-" evidence="3"/>
<comment type="caution">
    <text evidence="6">The sequence shown here is derived from an EMBL/GenBank/DDBJ whole genome shotgun (WGS) entry which is preliminary data.</text>
</comment>
<name>A0A8K0DS99_9ROSA</name>
<dbReference type="Pfam" id="PF00685">
    <property type="entry name" value="Sulfotransfer_1"/>
    <property type="match status" value="1"/>
</dbReference>
<evidence type="ECO:0000256" key="2">
    <source>
        <dbReference type="ARBA" id="ARBA00022679"/>
    </source>
</evidence>
<dbReference type="Gene3D" id="3.40.50.300">
    <property type="entry name" value="P-loop containing nucleotide triphosphate hydrolases"/>
    <property type="match status" value="1"/>
</dbReference>
<proteinExistence type="inferred from homology"/>
<dbReference type="PANTHER" id="PTHR11783">
    <property type="entry name" value="SULFOTRANSFERASE SULT"/>
    <property type="match status" value="1"/>
</dbReference>
<dbReference type="SUPFAM" id="SSF52540">
    <property type="entry name" value="P-loop containing nucleoside triphosphate hydrolases"/>
    <property type="match status" value="1"/>
</dbReference>
<accession>A0A8K0DS99</accession>
<evidence type="ECO:0000256" key="4">
    <source>
        <dbReference type="SAM" id="MobiDB-lite"/>
    </source>
</evidence>
<dbReference type="EMBL" id="VOIH02000011">
    <property type="protein sequence ID" value="KAF3434243.1"/>
    <property type="molecule type" value="Genomic_DNA"/>
</dbReference>
<dbReference type="OrthoDB" id="205623at2759"/>
<comment type="similarity">
    <text evidence="1 3">Belongs to the sulfotransferase 1 family.</text>
</comment>
<protein>
    <recommendedName>
        <fullName evidence="3">Sulfotransferase</fullName>
        <ecNumber evidence="3">2.8.2.-</ecNumber>
    </recommendedName>
</protein>
<evidence type="ECO:0000313" key="6">
    <source>
        <dbReference type="EMBL" id="KAF3434243.1"/>
    </source>
</evidence>
<evidence type="ECO:0000256" key="1">
    <source>
        <dbReference type="ARBA" id="ARBA00005771"/>
    </source>
</evidence>
<keyword evidence="7" id="KW-1185">Reference proteome</keyword>